<dbReference type="GO" id="GO:0008654">
    <property type="term" value="P:phospholipid biosynthetic process"/>
    <property type="evidence" value="ECO:0007669"/>
    <property type="project" value="InterPro"/>
</dbReference>
<feature type="transmembrane region" description="Helical" evidence="1">
    <location>
        <begin position="157"/>
        <end position="177"/>
    </location>
</feature>
<keyword evidence="1" id="KW-0812">Transmembrane</keyword>
<dbReference type="EMBL" id="JAPDOD010000035">
    <property type="protein sequence ID" value="MDA0164606.1"/>
    <property type="molecule type" value="Genomic_DNA"/>
</dbReference>
<feature type="transmembrane region" description="Helical" evidence="1">
    <location>
        <begin position="115"/>
        <end position="136"/>
    </location>
</feature>
<name>A0A9X3MZN5_9ACTN</name>
<keyword evidence="1" id="KW-0472">Membrane</keyword>
<feature type="transmembrane region" description="Helical" evidence="1">
    <location>
        <begin position="40"/>
        <end position="70"/>
    </location>
</feature>
<dbReference type="InterPro" id="IPR043130">
    <property type="entry name" value="CDP-OH_PTrfase_TM_dom"/>
</dbReference>
<reference evidence="2" key="1">
    <citation type="submission" date="2022-10" db="EMBL/GenBank/DDBJ databases">
        <title>The WGS of Solirubrobacter ginsenosidimutans DSM 21036.</title>
        <authorList>
            <person name="Jiang Z."/>
        </authorList>
    </citation>
    <scope>NUCLEOTIDE SEQUENCE</scope>
    <source>
        <strain evidence="2">DSM 21036</strain>
    </source>
</reference>
<sequence length="216" mass="22791">MSGVEAPREKTFLLARPEQRLLEAIARRLPTFVRPDHLTALALLAAVGFAVAAASGAFFVAAGLLVVHWFGDSLDGTLARVRRAERPRYGYYLDHLADAFATALVGLGLGLSSQMYLFAGLALVVAYLALSINSYLETQALGRFSLGYGRLGPTEARLGLIALLVTVACGASVSVFGLTLLDVVALGGAAVMVLALAARAFGNLRVLAEREPYTVP</sequence>
<keyword evidence="1" id="KW-1133">Transmembrane helix</keyword>
<evidence type="ECO:0000256" key="1">
    <source>
        <dbReference type="SAM" id="Phobius"/>
    </source>
</evidence>
<keyword evidence="3" id="KW-1185">Reference proteome</keyword>
<protein>
    <submittedName>
        <fullName evidence="2">CDP-alcohol phosphatidyltransferase family protein</fullName>
    </submittedName>
</protein>
<comment type="caution">
    <text evidence="2">The sequence shown here is derived from an EMBL/GenBank/DDBJ whole genome shotgun (WGS) entry which is preliminary data.</text>
</comment>
<evidence type="ECO:0000313" key="3">
    <source>
        <dbReference type="Proteomes" id="UP001149140"/>
    </source>
</evidence>
<feature type="transmembrane region" description="Helical" evidence="1">
    <location>
        <begin position="91"/>
        <end position="109"/>
    </location>
</feature>
<dbReference type="Pfam" id="PF01066">
    <property type="entry name" value="CDP-OH_P_transf"/>
    <property type="match status" value="1"/>
</dbReference>
<dbReference type="GO" id="GO:0016020">
    <property type="term" value="C:membrane"/>
    <property type="evidence" value="ECO:0007669"/>
    <property type="project" value="InterPro"/>
</dbReference>
<dbReference type="InterPro" id="IPR000462">
    <property type="entry name" value="CDP-OH_P_trans"/>
</dbReference>
<accession>A0A9X3MZN5</accession>
<dbReference type="RefSeq" id="WP_270043859.1">
    <property type="nucleotide sequence ID" value="NZ_JAPDOD010000035.1"/>
</dbReference>
<evidence type="ECO:0000313" key="2">
    <source>
        <dbReference type="EMBL" id="MDA0164606.1"/>
    </source>
</evidence>
<dbReference type="GO" id="GO:0016780">
    <property type="term" value="F:phosphotransferase activity, for other substituted phosphate groups"/>
    <property type="evidence" value="ECO:0007669"/>
    <property type="project" value="InterPro"/>
</dbReference>
<feature type="transmembrane region" description="Helical" evidence="1">
    <location>
        <begin position="183"/>
        <end position="202"/>
    </location>
</feature>
<dbReference type="Gene3D" id="1.20.120.1760">
    <property type="match status" value="1"/>
</dbReference>
<organism evidence="2 3">
    <name type="scientific">Solirubrobacter ginsenosidimutans</name>
    <dbReference type="NCBI Taxonomy" id="490573"/>
    <lineage>
        <taxon>Bacteria</taxon>
        <taxon>Bacillati</taxon>
        <taxon>Actinomycetota</taxon>
        <taxon>Thermoleophilia</taxon>
        <taxon>Solirubrobacterales</taxon>
        <taxon>Solirubrobacteraceae</taxon>
        <taxon>Solirubrobacter</taxon>
    </lineage>
</organism>
<gene>
    <name evidence="2" type="ORF">OM076_30330</name>
</gene>
<dbReference type="AlphaFoldDB" id="A0A9X3MZN5"/>
<dbReference type="Proteomes" id="UP001149140">
    <property type="component" value="Unassembled WGS sequence"/>
</dbReference>
<proteinExistence type="predicted"/>